<dbReference type="GO" id="GO:0006979">
    <property type="term" value="P:response to oxidative stress"/>
    <property type="evidence" value="ECO:0007669"/>
    <property type="project" value="TreeGrafter"/>
</dbReference>
<dbReference type="RefSeq" id="WP_106130310.1">
    <property type="nucleotide sequence ID" value="NZ_PVZG01000020.1"/>
</dbReference>
<evidence type="ECO:0000256" key="2">
    <source>
        <dbReference type="ARBA" id="ARBA00022559"/>
    </source>
</evidence>
<dbReference type="InterPro" id="IPR050217">
    <property type="entry name" value="Peroxiredoxin"/>
</dbReference>
<dbReference type="GO" id="GO:0033554">
    <property type="term" value="P:cellular response to stress"/>
    <property type="evidence" value="ECO:0007669"/>
    <property type="project" value="TreeGrafter"/>
</dbReference>
<sequence>MLVGKPAPDFDMVTTRNLDTLEERLTLKDYQGKWLILFFYPADFTFVCPSEMIAFNQTVPLFAEHNAELLGVSTDGVYVHVAWMDSMVGYLDFPLASDRNWSTSRAYNVLDEEEGIAGRAIVIVDPDGIVRYEVNHADQVGRSPREILRVLTALQGTGRTFADYDIAVAA</sequence>
<dbReference type="OrthoDB" id="9812811at2"/>
<evidence type="ECO:0000256" key="6">
    <source>
        <dbReference type="PIRSR" id="PIRSR000239-1"/>
    </source>
</evidence>
<dbReference type="InterPro" id="IPR013766">
    <property type="entry name" value="Thioredoxin_domain"/>
</dbReference>
<name>A0A2T0RJJ8_9ACTN</name>
<keyword evidence="5" id="KW-0676">Redox-active center</keyword>
<dbReference type="InterPro" id="IPR036249">
    <property type="entry name" value="Thioredoxin-like_sf"/>
</dbReference>
<dbReference type="AlphaFoldDB" id="A0A2T0RJJ8"/>
<comment type="similarity">
    <text evidence="1">Belongs to the peroxiredoxin family. AhpC/Prx1 subfamily.</text>
</comment>
<dbReference type="GO" id="GO:0045454">
    <property type="term" value="P:cell redox homeostasis"/>
    <property type="evidence" value="ECO:0007669"/>
    <property type="project" value="TreeGrafter"/>
</dbReference>
<evidence type="ECO:0000313" key="8">
    <source>
        <dbReference type="EMBL" id="PRY21366.1"/>
    </source>
</evidence>
<dbReference type="SUPFAM" id="SSF52833">
    <property type="entry name" value="Thioredoxin-like"/>
    <property type="match status" value="1"/>
</dbReference>
<protein>
    <submittedName>
        <fullName evidence="8">Peroxiredoxin (Alkyl hydroperoxide reductase subunit C)</fullName>
    </submittedName>
</protein>
<evidence type="ECO:0000256" key="1">
    <source>
        <dbReference type="ARBA" id="ARBA00009796"/>
    </source>
</evidence>
<keyword evidence="4" id="KW-0560">Oxidoreductase</keyword>
<dbReference type="GO" id="GO:0008379">
    <property type="term" value="F:thioredoxin peroxidase activity"/>
    <property type="evidence" value="ECO:0007669"/>
    <property type="project" value="TreeGrafter"/>
</dbReference>
<proteinExistence type="inferred from homology"/>
<dbReference type="PANTHER" id="PTHR10681:SF121">
    <property type="entry name" value="ALKYL HYDROPEROXIDE REDUCTASE C"/>
    <property type="match status" value="1"/>
</dbReference>
<dbReference type="EMBL" id="PVZG01000020">
    <property type="protein sequence ID" value="PRY21366.1"/>
    <property type="molecule type" value="Genomic_DNA"/>
</dbReference>
<dbReference type="Proteomes" id="UP000239209">
    <property type="component" value="Unassembled WGS sequence"/>
</dbReference>
<dbReference type="PIRSF" id="PIRSF000239">
    <property type="entry name" value="AHPC"/>
    <property type="match status" value="1"/>
</dbReference>
<dbReference type="GO" id="GO:0042744">
    <property type="term" value="P:hydrogen peroxide catabolic process"/>
    <property type="evidence" value="ECO:0007669"/>
    <property type="project" value="TreeGrafter"/>
</dbReference>
<dbReference type="InterPro" id="IPR024706">
    <property type="entry name" value="Peroxiredoxin_AhpC-typ"/>
</dbReference>
<dbReference type="Pfam" id="PF00578">
    <property type="entry name" value="AhpC-TSA"/>
    <property type="match status" value="1"/>
</dbReference>
<evidence type="ECO:0000256" key="3">
    <source>
        <dbReference type="ARBA" id="ARBA00022862"/>
    </source>
</evidence>
<organism evidence="8 9">
    <name type="scientific">Pseudosporangium ferrugineum</name>
    <dbReference type="NCBI Taxonomy" id="439699"/>
    <lineage>
        <taxon>Bacteria</taxon>
        <taxon>Bacillati</taxon>
        <taxon>Actinomycetota</taxon>
        <taxon>Actinomycetes</taxon>
        <taxon>Micromonosporales</taxon>
        <taxon>Micromonosporaceae</taxon>
        <taxon>Pseudosporangium</taxon>
    </lineage>
</organism>
<dbReference type="Gene3D" id="3.40.30.10">
    <property type="entry name" value="Glutaredoxin"/>
    <property type="match status" value="1"/>
</dbReference>
<keyword evidence="3" id="KW-0049">Antioxidant</keyword>
<evidence type="ECO:0000256" key="4">
    <source>
        <dbReference type="ARBA" id="ARBA00023002"/>
    </source>
</evidence>
<evidence type="ECO:0000313" key="9">
    <source>
        <dbReference type="Proteomes" id="UP000239209"/>
    </source>
</evidence>
<gene>
    <name evidence="8" type="ORF">CLV70_12076</name>
</gene>
<feature type="domain" description="Thioredoxin" evidence="7">
    <location>
        <begin position="1"/>
        <end position="156"/>
    </location>
</feature>
<accession>A0A2T0RJJ8</accession>
<dbReference type="GO" id="GO:0005829">
    <property type="term" value="C:cytosol"/>
    <property type="evidence" value="ECO:0007669"/>
    <property type="project" value="TreeGrafter"/>
</dbReference>
<dbReference type="CDD" id="cd03015">
    <property type="entry name" value="PRX_Typ2cys"/>
    <property type="match status" value="1"/>
</dbReference>
<reference evidence="8 9" key="1">
    <citation type="submission" date="2018-03" db="EMBL/GenBank/DDBJ databases">
        <title>Genomic Encyclopedia of Archaeal and Bacterial Type Strains, Phase II (KMG-II): from individual species to whole genera.</title>
        <authorList>
            <person name="Goeker M."/>
        </authorList>
    </citation>
    <scope>NUCLEOTIDE SEQUENCE [LARGE SCALE GENOMIC DNA]</scope>
    <source>
        <strain evidence="8 9">DSM 45348</strain>
    </source>
</reference>
<comment type="caution">
    <text evidence="8">The sequence shown here is derived from an EMBL/GenBank/DDBJ whole genome shotgun (WGS) entry which is preliminary data.</text>
</comment>
<feature type="active site" description="Cysteine sulfenic acid (-SOH) intermediate; for peroxidase activity" evidence="6">
    <location>
        <position position="48"/>
    </location>
</feature>
<keyword evidence="2" id="KW-0575">Peroxidase</keyword>
<evidence type="ECO:0000259" key="7">
    <source>
        <dbReference type="PROSITE" id="PS51352"/>
    </source>
</evidence>
<dbReference type="PROSITE" id="PS51352">
    <property type="entry name" value="THIOREDOXIN_2"/>
    <property type="match status" value="1"/>
</dbReference>
<dbReference type="InterPro" id="IPR000866">
    <property type="entry name" value="AhpC/TSA"/>
</dbReference>
<dbReference type="PANTHER" id="PTHR10681">
    <property type="entry name" value="THIOREDOXIN PEROXIDASE"/>
    <property type="match status" value="1"/>
</dbReference>
<evidence type="ECO:0000256" key="5">
    <source>
        <dbReference type="ARBA" id="ARBA00023284"/>
    </source>
</evidence>
<keyword evidence="9" id="KW-1185">Reference proteome</keyword>